<accession>A0A3D9LA45</accession>
<comment type="caution">
    <text evidence="3">The sequence shown here is derived from an EMBL/GenBank/DDBJ whole genome shotgun (WGS) entry which is preliminary data.</text>
</comment>
<keyword evidence="1 2" id="KW-0862">Zinc</keyword>
<keyword evidence="4" id="KW-1185">Reference proteome</keyword>
<dbReference type="Pfam" id="PF02585">
    <property type="entry name" value="PIG-L"/>
    <property type="match status" value="1"/>
</dbReference>
<dbReference type="InterPro" id="IPR017811">
    <property type="entry name" value="Mca"/>
</dbReference>
<reference evidence="3 4" key="1">
    <citation type="submission" date="2018-07" db="EMBL/GenBank/DDBJ databases">
        <title>Sequencing the genomes of 1000 actinobacteria strains.</title>
        <authorList>
            <person name="Klenk H.-P."/>
        </authorList>
    </citation>
    <scope>NUCLEOTIDE SEQUENCE [LARGE SCALE GENOMIC DNA]</scope>
    <source>
        <strain evidence="3 4">DSM 14442</strain>
    </source>
</reference>
<feature type="binding site" evidence="2">
    <location>
        <position position="66"/>
    </location>
    <ligand>
        <name>Zn(2+)</name>
        <dbReference type="ChEBI" id="CHEBI:29105"/>
    </ligand>
</feature>
<dbReference type="Proteomes" id="UP000256727">
    <property type="component" value="Unassembled WGS sequence"/>
</dbReference>
<dbReference type="AlphaFoldDB" id="A0A3D9LA45"/>
<sequence length="363" mass="40310">MSSTNPTNLDDLEHRDGIAAPEFGVSVGQTSYGSVEPEEHHAVPEAGGVPASQGLRLMAVHAHPDDESSKGAAMMAAYEAAGAEVMVVTCTGGERGDLLNPGYGDTVRLDRDITGVRRTEMQEAGAALGIEHRWLGFMDSGLPEGDPMPPLPFGSFGTLPLEQATAPLVRVIREFRPHVLISYDEIGGYPHPDHIKSHEVTVEAYRAAGDPERYPGTGEAWTPSKLYYDRAFNPDKYRALHEAYLEAGEESPYTERLEWFRKLLEEQERAEAQAAEQDGPSATAPARFRLTRHQVTTQIHVADYFEQRDNALRAHRTQIDPEGQFFATPNALLRRTWPWEDYVLIDSRVETTLPETDLFTGLR</sequence>
<comment type="similarity">
    <text evidence="2">Belongs to the MshB deacetylase family. Mca subfamily.</text>
</comment>
<name>A0A3D9LA45_9MICC</name>
<comment type="cofactor">
    <cofactor evidence="2">
        <name>Zn(2+)</name>
        <dbReference type="ChEBI" id="CHEBI:29105"/>
    </cofactor>
    <text evidence="2">Binds 1 zinc ion per subunit.</text>
</comment>
<comment type="catalytic activity">
    <reaction evidence="2">
        <text>mycothiol S-conjugate + H2O = an N-acetyl-L-cysteine-S-conjugate + 1D-myo-inositol 2-amino-2-deoxy-alpha-D-glucopyranoside</text>
        <dbReference type="Rhea" id="RHEA:36543"/>
        <dbReference type="ChEBI" id="CHEBI:15377"/>
        <dbReference type="ChEBI" id="CHEBI:58718"/>
        <dbReference type="ChEBI" id="CHEBI:58886"/>
        <dbReference type="ChEBI" id="CHEBI:59633"/>
        <dbReference type="EC" id="3.5.1.115"/>
    </reaction>
</comment>
<organism evidence="3 4">
    <name type="scientific">Citricoccus muralis</name>
    <dbReference type="NCBI Taxonomy" id="169134"/>
    <lineage>
        <taxon>Bacteria</taxon>
        <taxon>Bacillati</taxon>
        <taxon>Actinomycetota</taxon>
        <taxon>Actinomycetes</taxon>
        <taxon>Micrococcales</taxon>
        <taxon>Micrococcaceae</taxon>
        <taxon>Citricoccus</taxon>
    </lineage>
</organism>
<dbReference type="SUPFAM" id="SSF102588">
    <property type="entry name" value="LmbE-like"/>
    <property type="match status" value="1"/>
</dbReference>
<feature type="binding site" evidence="2">
    <location>
        <position position="63"/>
    </location>
    <ligand>
        <name>Zn(2+)</name>
        <dbReference type="ChEBI" id="CHEBI:29105"/>
    </ligand>
</feature>
<dbReference type="GO" id="GO:0008270">
    <property type="term" value="F:zinc ion binding"/>
    <property type="evidence" value="ECO:0007669"/>
    <property type="project" value="UniProtKB-UniRule"/>
</dbReference>
<gene>
    <name evidence="2" type="primary">mca</name>
    <name evidence="3" type="ORF">C8E99_0094</name>
</gene>
<dbReference type="InterPro" id="IPR003737">
    <property type="entry name" value="GlcNAc_PI_deacetylase-related"/>
</dbReference>
<keyword evidence="2" id="KW-0378">Hydrolase</keyword>
<evidence type="ECO:0000256" key="2">
    <source>
        <dbReference type="HAMAP-Rule" id="MF_01482"/>
    </source>
</evidence>
<proteinExistence type="inferred from homology"/>
<dbReference type="PANTHER" id="PTHR12993:SF11">
    <property type="entry name" value="N-ACETYLGLUCOSAMINYL-PHOSPHATIDYLINOSITOL DE-N-ACETYLASE"/>
    <property type="match status" value="1"/>
</dbReference>
<dbReference type="GO" id="GO:0016811">
    <property type="term" value="F:hydrolase activity, acting on carbon-nitrogen (but not peptide) bonds, in linear amides"/>
    <property type="evidence" value="ECO:0007669"/>
    <property type="project" value="TreeGrafter"/>
</dbReference>
<comment type="function">
    <text evidence="2">A mycothiol (MSH, N-acetylcysteinyl-glucosaminyl-inositol) S-conjugate amidase, it recycles conjugated MSH to the N-acetyl cysteine conjugate (AcCys S-conjugate, a mercapturic acid) and the MSH precursor. Involved in MSH-dependent detoxification of a number of alkylating agents and antibiotics.</text>
</comment>
<protein>
    <recommendedName>
        <fullName evidence="2">Mycothiol S-conjugate amidase</fullName>
        <ecNumber evidence="2">3.5.1.115</ecNumber>
    </recommendedName>
</protein>
<dbReference type="Gene3D" id="3.40.50.10320">
    <property type="entry name" value="LmbE-like"/>
    <property type="match status" value="1"/>
</dbReference>
<evidence type="ECO:0000256" key="1">
    <source>
        <dbReference type="ARBA" id="ARBA00022833"/>
    </source>
</evidence>
<dbReference type="EMBL" id="QREH01000001">
    <property type="protein sequence ID" value="REE02327.1"/>
    <property type="molecule type" value="Genomic_DNA"/>
</dbReference>
<dbReference type="PANTHER" id="PTHR12993">
    <property type="entry name" value="N-ACETYLGLUCOSAMINYL-PHOSPHATIDYLINOSITOL DE-N-ACETYLASE-RELATED"/>
    <property type="match status" value="1"/>
</dbReference>
<dbReference type="GO" id="GO:0010126">
    <property type="term" value="P:mycothiol metabolic process"/>
    <property type="evidence" value="ECO:0007669"/>
    <property type="project" value="UniProtKB-UniRule"/>
</dbReference>
<keyword evidence="2" id="KW-0479">Metal-binding</keyword>
<dbReference type="EC" id="3.5.1.115" evidence="2"/>
<dbReference type="GO" id="GO:0010127">
    <property type="term" value="P:mycothiol-dependent detoxification"/>
    <property type="evidence" value="ECO:0007669"/>
    <property type="project" value="UniProtKB-UniRule"/>
</dbReference>
<dbReference type="HAMAP" id="MF_01482">
    <property type="entry name" value="Mca"/>
    <property type="match status" value="1"/>
</dbReference>
<dbReference type="InterPro" id="IPR024078">
    <property type="entry name" value="LmbE-like_dom_sf"/>
</dbReference>
<evidence type="ECO:0000313" key="4">
    <source>
        <dbReference type="Proteomes" id="UP000256727"/>
    </source>
</evidence>
<dbReference type="NCBIfam" id="TIGR03446">
    <property type="entry name" value="mycothiol_Mca"/>
    <property type="match status" value="1"/>
</dbReference>
<comment type="subunit">
    <text evidence="2">Monomer.</text>
</comment>
<evidence type="ECO:0000313" key="3">
    <source>
        <dbReference type="EMBL" id="REE02327.1"/>
    </source>
</evidence>
<feature type="binding site" evidence="2">
    <location>
        <position position="194"/>
    </location>
    <ligand>
        <name>Zn(2+)</name>
        <dbReference type="ChEBI" id="CHEBI:29105"/>
    </ligand>
</feature>